<dbReference type="InterPro" id="IPR006693">
    <property type="entry name" value="AB_hydrolase_lipase"/>
</dbReference>
<dbReference type="Pfam" id="PF04083">
    <property type="entry name" value="Abhydro_lipase"/>
    <property type="match status" value="1"/>
</dbReference>
<dbReference type="PANTHER" id="PTHR11005">
    <property type="entry name" value="LYSOSOMAL ACID LIPASE-RELATED"/>
    <property type="match status" value="1"/>
</dbReference>
<dbReference type="GO" id="GO:0006629">
    <property type="term" value="P:lipid metabolic process"/>
    <property type="evidence" value="ECO:0007669"/>
    <property type="project" value="InterPro"/>
</dbReference>
<evidence type="ECO:0000313" key="3">
    <source>
        <dbReference type="Proteomes" id="UP001162156"/>
    </source>
</evidence>
<dbReference type="EMBL" id="JANEYF010005005">
    <property type="protein sequence ID" value="KAJ8929439.1"/>
    <property type="molecule type" value="Genomic_DNA"/>
</dbReference>
<dbReference type="AlphaFoldDB" id="A0AAV8WRT5"/>
<proteinExistence type="predicted"/>
<feature type="domain" description="Partial AB-hydrolase lipase" evidence="1">
    <location>
        <begin position="12"/>
        <end position="69"/>
    </location>
</feature>
<protein>
    <recommendedName>
        <fullName evidence="1">Partial AB-hydrolase lipase domain-containing protein</fullName>
    </recommendedName>
</protein>
<accession>A0AAV8WRT5</accession>
<name>A0AAV8WRT5_9CUCU</name>
<evidence type="ECO:0000313" key="2">
    <source>
        <dbReference type="EMBL" id="KAJ8929439.1"/>
    </source>
</evidence>
<sequence>MPLLLSLRKVQKIKKQGYPVEIHKIVTQDNYILTTYRIPYGKNVTNKGAKRSPVLLAHGMSGHSDYFLSLGREHALPYYLVDRGFDVCLHALGVYDFPANVDYIVNKTNQKLFVIGHSQGNTCYFIMTSEKPEYNEKIKIGAVYGPSAMLRYIDYPIAVFLSYIVDTIEVSILLLFV</sequence>
<organism evidence="2 3">
    <name type="scientific">Rhamnusium bicolor</name>
    <dbReference type="NCBI Taxonomy" id="1586634"/>
    <lineage>
        <taxon>Eukaryota</taxon>
        <taxon>Metazoa</taxon>
        <taxon>Ecdysozoa</taxon>
        <taxon>Arthropoda</taxon>
        <taxon>Hexapoda</taxon>
        <taxon>Insecta</taxon>
        <taxon>Pterygota</taxon>
        <taxon>Neoptera</taxon>
        <taxon>Endopterygota</taxon>
        <taxon>Coleoptera</taxon>
        <taxon>Polyphaga</taxon>
        <taxon>Cucujiformia</taxon>
        <taxon>Chrysomeloidea</taxon>
        <taxon>Cerambycidae</taxon>
        <taxon>Lepturinae</taxon>
        <taxon>Rhagiini</taxon>
        <taxon>Rhamnusium</taxon>
    </lineage>
</organism>
<dbReference type="SUPFAM" id="SSF53474">
    <property type="entry name" value="alpha/beta-Hydrolases"/>
    <property type="match status" value="1"/>
</dbReference>
<comment type="caution">
    <text evidence="2">The sequence shown here is derived from an EMBL/GenBank/DDBJ whole genome shotgun (WGS) entry which is preliminary data.</text>
</comment>
<keyword evidence="3" id="KW-1185">Reference proteome</keyword>
<evidence type="ECO:0000259" key="1">
    <source>
        <dbReference type="Pfam" id="PF04083"/>
    </source>
</evidence>
<dbReference type="InterPro" id="IPR029058">
    <property type="entry name" value="AB_hydrolase_fold"/>
</dbReference>
<dbReference type="Gene3D" id="3.40.50.1820">
    <property type="entry name" value="alpha/beta hydrolase"/>
    <property type="match status" value="1"/>
</dbReference>
<dbReference type="Proteomes" id="UP001162156">
    <property type="component" value="Unassembled WGS sequence"/>
</dbReference>
<gene>
    <name evidence="2" type="ORF">NQ314_017888</name>
</gene>
<reference evidence="2" key="1">
    <citation type="journal article" date="2023" name="Insect Mol. Biol.">
        <title>Genome sequencing provides insights into the evolution of gene families encoding plant cell wall-degrading enzymes in longhorned beetles.</title>
        <authorList>
            <person name="Shin N.R."/>
            <person name="Okamura Y."/>
            <person name="Kirsch R."/>
            <person name="Pauchet Y."/>
        </authorList>
    </citation>
    <scope>NUCLEOTIDE SEQUENCE</scope>
    <source>
        <strain evidence="2">RBIC_L_NR</strain>
    </source>
</reference>